<dbReference type="Proteomes" id="UP000266841">
    <property type="component" value="Unassembled WGS sequence"/>
</dbReference>
<keyword evidence="1" id="KW-0732">Signal</keyword>
<dbReference type="EMBL" id="AGNL01045891">
    <property type="protein sequence ID" value="EJK48394.1"/>
    <property type="molecule type" value="Genomic_DNA"/>
</dbReference>
<accession>K0R8C3</accession>
<evidence type="ECO:0000313" key="2">
    <source>
        <dbReference type="EMBL" id="EJK48394.1"/>
    </source>
</evidence>
<dbReference type="PROSITE" id="PS51257">
    <property type="entry name" value="PROKAR_LIPOPROTEIN"/>
    <property type="match status" value="1"/>
</dbReference>
<protein>
    <submittedName>
        <fullName evidence="2">Uncharacterized protein</fullName>
    </submittedName>
</protein>
<reference evidence="2 3" key="1">
    <citation type="journal article" date="2012" name="Genome Biol.">
        <title>Genome and low-iron response of an oceanic diatom adapted to chronic iron limitation.</title>
        <authorList>
            <person name="Lommer M."/>
            <person name="Specht M."/>
            <person name="Roy A.S."/>
            <person name="Kraemer L."/>
            <person name="Andreson R."/>
            <person name="Gutowska M.A."/>
            <person name="Wolf J."/>
            <person name="Bergner S.V."/>
            <person name="Schilhabel M.B."/>
            <person name="Klostermeier U.C."/>
            <person name="Beiko R.G."/>
            <person name="Rosenstiel P."/>
            <person name="Hippler M."/>
            <person name="Laroche J."/>
        </authorList>
    </citation>
    <scope>NUCLEOTIDE SEQUENCE [LARGE SCALE GENOMIC DNA]</scope>
    <source>
        <strain evidence="2 3">CCMP1005</strain>
    </source>
</reference>
<keyword evidence="3" id="KW-1185">Reference proteome</keyword>
<evidence type="ECO:0000256" key="1">
    <source>
        <dbReference type="SAM" id="SignalP"/>
    </source>
</evidence>
<name>K0R8C3_THAOC</name>
<feature type="non-terminal residue" evidence="2">
    <location>
        <position position="159"/>
    </location>
</feature>
<dbReference type="OrthoDB" id="49636at2759"/>
<feature type="chain" id="PRO_5003836746" evidence="1">
    <location>
        <begin position="19"/>
        <end position="159"/>
    </location>
</feature>
<proteinExistence type="predicted"/>
<evidence type="ECO:0000313" key="3">
    <source>
        <dbReference type="Proteomes" id="UP000266841"/>
    </source>
</evidence>
<feature type="signal peptide" evidence="1">
    <location>
        <begin position="1"/>
        <end position="18"/>
    </location>
</feature>
<sequence length="159" mass="17172">MKLFRAFSLTLSASAACAEMLRASGNRRSRRLEDLEGGLEDLEGGEIDYYGGRNDNAGADIGLDPTVFPTFYPTLVPTLDPAQIDPAELDPTLFPTLSPTIAPTIVDDVGAEDEDEWDDGELTPVVYSCARFQLTQSCNLQQMAGKTMAGKTMGFLGSR</sequence>
<gene>
    <name evidence="2" type="ORF">THAOC_32811</name>
</gene>
<dbReference type="AlphaFoldDB" id="K0R8C3"/>
<organism evidence="2 3">
    <name type="scientific">Thalassiosira oceanica</name>
    <name type="common">Marine diatom</name>
    <dbReference type="NCBI Taxonomy" id="159749"/>
    <lineage>
        <taxon>Eukaryota</taxon>
        <taxon>Sar</taxon>
        <taxon>Stramenopiles</taxon>
        <taxon>Ochrophyta</taxon>
        <taxon>Bacillariophyta</taxon>
        <taxon>Coscinodiscophyceae</taxon>
        <taxon>Thalassiosirophycidae</taxon>
        <taxon>Thalassiosirales</taxon>
        <taxon>Thalassiosiraceae</taxon>
        <taxon>Thalassiosira</taxon>
    </lineage>
</organism>
<comment type="caution">
    <text evidence="2">The sequence shown here is derived from an EMBL/GenBank/DDBJ whole genome shotgun (WGS) entry which is preliminary data.</text>
</comment>